<comment type="caution">
    <text evidence="1">The sequence shown here is derived from an EMBL/GenBank/DDBJ whole genome shotgun (WGS) entry which is preliminary data.</text>
</comment>
<sequence length="339" mass="37606">TQNKSKDLLESQKVADCTIQKDTPIKSNVNKTLLSSLQKSTNLNNSLLMSKSVVAKETTSSSVDVNTDAKPIADLKYVIMNPDSIKNGQITTDTQIAWLWSYNGENYTYDPNGYAITNMSLDGIPSISDSILGSLTGNIGFATQFKTPGEYIMKFKCMNDHNVWSDEWSISIPVEPVGNNTRPECTINYSTASGDTDTQFVFSWANSTDKDANDSIKDAQGLVIKDNQSYPLSKYITYQEQSLCAAKFTDPGNYTLMFRVSDTNNAWSNWVVLNITVKTALPKTSTPGNLSLSDVWNRICSNSKNNTSQEAFQRSIPESSQYFTSAVDSLGNVHYYYLL</sequence>
<dbReference type="AlphaFoldDB" id="A0AAW3WJ91"/>
<organism evidence="1 2">
    <name type="scientific">Clostridium beijerinckii</name>
    <name type="common">Clostridium MP</name>
    <dbReference type="NCBI Taxonomy" id="1520"/>
    <lineage>
        <taxon>Bacteria</taxon>
        <taxon>Bacillati</taxon>
        <taxon>Bacillota</taxon>
        <taxon>Clostridia</taxon>
        <taxon>Eubacteriales</taxon>
        <taxon>Clostridiaceae</taxon>
        <taxon>Clostridium</taxon>
    </lineage>
</organism>
<proteinExistence type="predicted"/>
<feature type="non-terminal residue" evidence="1">
    <location>
        <position position="1"/>
    </location>
</feature>
<reference evidence="1" key="2">
    <citation type="journal article" date="2022" name="Nat. Biotechnol.">
        <title>Carbon-negative production of acetone and isopropanol by gas fermentation at industrial pilot scale.</title>
        <authorList>
            <person name="Liew F.E."/>
            <person name="Nogle R."/>
            <person name="Abdalla T."/>
            <person name="Rasor B.J."/>
            <person name="Canter C."/>
            <person name="Jensen R.O."/>
            <person name="Wang L."/>
            <person name="Strutz J."/>
            <person name="Chirania P."/>
            <person name="De Tissera S."/>
            <person name="Mueller A.P."/>
            <person name="Ruan Z."/>
            <person name="Gao A."/>
            <person name="Tran L."/>
            <person name="Engle N.L."/>
            <person name="Bromley J.C."/>
            <person name="Daniell J."/>
            <person name="Conrado R."/>
            <person name="Tschaplinski T.J."/>
            <person name="Giannone R.J."/>
            <person name="Hettich R.L."/>
            <person name="Karim A.S."/>
            <person name="Simpson S.D."/>
            <person name="Brown S.D."/>
            <person name="Leang C."/>
            <person name="Jewett M.C."/>
            <person name="Kopke M."/>
        </authorList>
    </citation>
    <scope>NUCLEOTIDE SEQUENCE</scope>
    <source>
        <strain evidence="1">DJ015</strain>
    </source>
</reference>
<protein>
    <recommendedName>
        <fullName evidence="3">PKD domain-containing protein</fullName>
    </recommendedName>
</protein>
<gene>
    <name evidence="1" type="ORF">HGI39_29290</name>
</gene>
<feature type="non-terminal residue" evidence="1">
    <location>
        <position position="339"/>
    </location>
</feature>
<evidence type="ECO:0008006" key="3">
    <source>
        <dbReference type="Google" id="ProtNLM"/>
    </source>
</evidence>
<reference evidence="1" key="1">
    <citation type="submission" date="2020-04" db="EMBL/GenBank/DDBJ databases">
        <authorList>
            <person name="Brown S."/>
        </authorList>
    </citation>
    <scope>NUCLEOTIDE SEQUENCE</scope>
    <source>
        <strain evidence="1">DJ015</strain>
    </source>
</reference>
<name>A0AAW3WJ91_CLOBE</name>
<evidence type="ECO:0000313" key="2">
    <source>
        <dbReference type="Proteomes" id="UP001194098"/>
    </source>
</evidence>
<dbReference type="EMBL" id="JABAGV010000651">
    <property type="protein sequence ID" value="MBC2478686.1"/>
    <property type="molecule type" value="Genomic_DNA"/>
</dbReference>
<dbReference type="Proteomes" id="UP001194098">
    <property type="component" value="Unassembled WGS sequence"/>
</dbReference>
<accession>A0AAW3WJ91</accession>
<evidence type="ECO:0000313" key="1">
    <source>
        <dbReference type="EMBL" id="MBC2478686.1"/>
    </source>
</evidence>